<reference evidence="2" key="1">
    <citation type="submission" date="2020-10" db="EMBL/GenBank/DDBJ databases">
        <authorList>
            <person name="Gilroy R."/>
        </authorList>
    </citation>
    <scope>NUCLEOTIDE SEQUENCE</scope>
    <source>
        <strain evidence="2">ChiGjej2B2-16831</strain>
    </source>
</reference>
<dbReference type="GO" id="GO:0006508">
    <property type="term" value="P:proteolysis"/>
    <property type="evidence" value="ECO:0007669"/>
    <property type="project" value="InterPro"/>
</dbReference>
<dbReference type="PRINTS" id="PR00919">
    <property type="entry name" value="THERMOPTASE"/>
</dbReference>
<dbReference type="Pfam" id="PF02073">
    <property type="entry name" value="Peptidase_M29"/>
    <property type="match status" value="1"/>
</dbReference>
<keyword evidence="1" id="KW-0479">Metal-binding</keyword>
<evidence type="ECO:0000313" key="3">
    <source>
        <dbReference type="Proteomes" id="UP000824128"/>
    </source>
</evidence>
<sequence>RMEPLVRRMERARQVRISGPDTELTFSIAGMPAVACAGRVNIPDGEVYTAPVRASVNGHVRFNTAARRYGHTFANPRLEFSGGRIVRASCDGDAAAFNRLLDADEGARFCGEFALGVNNALTRAIGNALYDEKIGGSFHLAAGNAYPDANNGNRSQLHLDMVCLQTAACGGGDILFDGELIRRDGLFVPEELRGLNP</sequence>
<evidence type="ECO:0000256" key="1">
    <source>
        <dbReference type="ARBA" id="ARBA00022723"/>
    </source>
</evidence>
<organism evidence="2 3">
    <name type="scientific">Candidatus Aphodomorpha intestinavium</name>
    <dbReference type="NCBI Taxonomy" id="2840672"/>
    <lineage>
        <taxon>Bacteria</taxon>
        <taxon>Bacillati</taxon>
        <taxon>Bacillota</taxon>
        <taxon>Clostridia</taxon>
        <taxon>Eubacteriales</taxon>
        <taxon>Candidatus Aphodomorpha</taxon>
    </lineage>
</organism>
<reference evidence="2" key="2">
    <citation type="journal article" date="2021" name="PeerJ">
        <title>Extensive microbial diversity within the chicken gut microbiome revealed by metagenomics and culture.</title>
        <authorList>
            <person name="Gilroy R."/>
            <person name="Ravi A."/>
            <person name="Getino M."/>
            <person name="Pursley I."/>
            <person name="Horton D.L."/>
            <person name="Alikhan N.F."/>
            <person name="Baker D."/>
            <person name="Gharbi K."/>
            <person name="Hall N."/>
            <person name="Watson M."/>
            <person name="Adriaenssens E.M."/>
            <person name="Foster-Nyarko E."/>
            <person name="Jarju S."/>
            <person name="Secka A."/>
            <person name="Antonio M."/>
            <person name="Oren A."/>
            <person name="Chaudhuri R.R."/>
            <person name="La Ragione R."/>
            <person name="Hildebrand F."/>
            <person name="Pallen M.J."/>
        </authorList>
    </citation>
    <scope>NUCLEOTIDE SEQUENCE</scope>
    <source>
        <strain evidence="2">ChiGjej2B2-16831</strain>
    </source>
</reference>
<dbReference type="AlphaFoldDB" id="A0A9D1N3I7"/>
<dbReference type="GO" id="GO:0004177">
    <property type="term" value="F:aminopeptidase activity"/>
    <property type="evidence" value="ECO:0007669"/>
    <property type="project" value="UniProtKB-KW"/>
</dbReference>
<dbReference type="InterPro" id="IPR000787">
    <property type="entry name" value="Peptidase_M29"/>
</dbReference>
<dbReference type="PANTHER" id="PTHR34448">
    <property type="entry name" value="AMINOPEPTIDASE"/>
    <property type="match status" value="1"/>
</dbReference>
<dbReference type="GO" id="GO:0046872">
    <property type="term" value="F:metal ion binding"/>
    <property type="evidence" value="ECO:0007669"/>
    <property type="project" value="UniProtKB-KW"/>
</dbReference>
<dbReference type="PANTHER" id="PTHR34448:SF1">
    <property type="entry name" value="BLL6088 PROTEIN"/>
    <property type="match status" value="1"/>
</dbReference>
<dbReference type="SUPFAM" id="SSF144052">
    <property type="entry name" value="Thermophilic metalloprotease-like"/>
    <property type="match status" value="1"/>
</dbReference>
<dbReference type="InterPro" id="IPR052170">
    <property type="entry name" value="M29_Exopeptidase"/>
</dbReference>
<accession>A0A9D1N3I7</accession>
<keyword evidence="2" id="KW-0645">Protease</keyword>
<proteinExistence type="predicted"/>
<keyword evidence="2" id="KW-0378">Hydrolase</keyword>
<feature type="non-terminal residue" evidence="2">
    <location>
        <position position="1"/>
    </location>
</feature>
<protein>
    <submittedName>
        <fullName evidence="2">Aminopeptidase</fullName>
    </submittedName>
</protein>
<dbReference type="Proteomes" id="UP000824128">
    <property type="component" value="Unassembled WGS sequence"/>
</dbReference>
<dbReference type="EMBL" id="DVNZ01000142">
    <property type="protein sequence ID" value="HIU94410.1"/>
    <property type="molecule type" value="Genomic_DNA"/>
</dbReference>
<evidence type="ECO:0000313" key="2">
    <source>
        <dbReference type="EMBL" id="HIU94410.1"/>
    </source>
</evidence>
<comment type="caution">
    <text evidence="2">The sequence shown here is derived from an EMBL/GenBank/DDBJ whole genome shotgun (WGS) entry which is preliminary data.</text>
</comment>
<gene>
    <name evidence="2" type="ORF">IAD24_04550</name>
</gene>
<keyword evidence="2" id="KW-0031">Aminopeptidase</keyword>
<name>A0A9D1N3I7_9FIRM</name>